<accession>A0A6N2NBV3</accession>
<protein>
    <submittedName>
        <fullName evidence="1">Uncharacterized protein</fullName>
    </submittedName>
</protein>
<organism evidence="1">
    <name type="scientific">Salix viminalis</name>
    <name type="common">Common osier</name>
    <name type="synonym">Basket willow</name>
    <dbReference type="NCBI Taxonomy" id="40686"/>
    <lineage>
        <taxon>Eukaryota</taxon>
        <taxon>Viridiplantae</taxon>
        <taxon>Streptophyta</taxon>
        <taxon>Embryophyta</taxon>
        <taxon>Tracheophyta</taxon>
        <taxon>Spermatophyta</taxon>
        <taxon>Magnoliopsida</taxon>
        <taxon>eudicotyledons</taxon>
        <taxon>Gunneridae</taxon>
        <taxon>Pentapetalae</taxon>
        <taxon>rosids</taxon>
        <taxon>fabids</taxon>
        <taxon>Malpighiales</taxon>
        <taxon>Salicaceae</taxon>
        <taxon>Saliceae</taxon>
        <taxon>Salix</taxon>
    </lineage>
</organism>
<dbReference type="AlphaFoldDB" id="A0A6N2NBV3"/>
<dbReference type="EMBL" id="CAADRP010002262">
    <property type="protein sequence ID" value="VFU64568.1"/>
    <property type="molecule type" value="Genomic_DNA"/>
</dbReference>
<reference evidence="1" key="1">
    <citation type="submission" date="2019-03" db="EMBL/GenBank/DDBJ databases">
        <authorList>
            <person name="Mank J."/>
            <person name="Almeida P."/>
        </authorList>
    </citation>
    <scope>NUCLEOTIDE SEQUENCE</scope>
    <source>
        <strain evidence="1">78183</strain>
    </source>
</reference>
<evidence type="ECO:0000313" key="1">
    <source>
        <dbReference type="EMBL" id="VFU64568.1"/>
    </source>
</evidence>
<proteinExistence type="predicted"/>
<gene>
    <name evidence="1" type="ORF">SVIM_LOCUS494681</name>
</gene>
<sequence length="124" mass="13942">MFSILGYTVTTLLDDQQQLIQNDCGPAASLRWHTPEARLVKSTELGLVQRGLLRPFKLSMLAHTSKNFLCSAGGHINPAMMFGPFLAMKVSLIRPMMNLVAQRSDIDKWYSEGNVLTKEEMKPF</sequence>
<name>A0A6N2NBV3_SALVM</name>